<evidence type="ECO:0000313" key="3">
    <source>
        <dbReference type="Proteomes" id="UP000013781"/>
    </source>
</evidence>
<reference evidence="1 3" key="1">
    <citation type="submission" date="2013-02" db="EMBL/GenBank/DDBJ databases">
        <title>The Genome Sequence of Enterococcus moraviensis BAA-383.</title>
        <authorList>
            <consortium name="The Broad Institute Genome Sequencing Platform"/>
            <consortium name="The Broad Institute Genome Sequencing Center for Infectious Disease"/>
            <person name="Earl A.M."/>
            <person name="Gilmore M.S."/>
            <person name="Lebreton F."/>
            <person name="Walker B."/>
            <person name="Young S.K."/>
            <person name="Zeng Q."/>
            <person name="Gargeya S."/>
            <person name="Fitzgerald M."/>
            <person name="Haas B."/>
            <person name="Abouelleil A."/>
            <person name="Alvarado L."/>
            <person name="Arachchi H.M."/>
            <person name="Berlin A.M."/>
            <person name="Chapman S.B."/>
            <person name="Dewar J."/>
            <person name="Goldberg J."/>
            <person name="Griggs A."/>
            <person name="Gujja S."/>
            <person name="Hansen M."/>
            <person name="Howarth C."/>
            <person name="Imamovic A."/>
            <person name="Larimer J."/>
            <person name="McCowan C."/>
            <person name="Murphy C."/>
            <person name="Neiman D."/>
            <person name="Pearson M."/>
            <person name="Priest M."/>
            <person name="Roberts A."/>
            <person name="Saif S."/>
            <person name="Shea T."/>
            <person name="Sisk P."/>
            <person name="Sykes S."/>
            <person name="Wortman J."/>
            <person name="Nusbaum C."/>
            <person name="Birren B."/>
        </authorList>
    </citation>
    <scope>NUCLEOTIDE SEQUENCE [LARGE SCALE GENOMIC DNA]</scope>
    <source>
        <strain evidence="1 3">ATCC BAA-383</strain>
    </source>
</reference>
<evidence type="ECO:0000313" key="4">
    <source>
        <dbReference type="Proteomes" id="UP000014157"/>
    </source>
</evidence>
<protein>
    <submittedName>
        <fullName evidence="1">Uncharacterized protein</fullName>
    </submittedName>
</protein>
<dbReference type="EMBL" id="AJAS01000014">
    <property type="protein sequence ID" value="EOI00691.1"/>
    <property type="molecule type" value="Genomic_DNA"/>
</dbReference>
<dbReference type="PATRIC" id="fig|1158609.3.peg.1753"/>
<name>R2QZ65_9ENTE</name>
<dbReference type="AlphaFoldDB" id="R2QZ65"/>
<proteinExistence type="predicted"/>
<dbReference type="RefSeq" id="WP_010765173.1">
    <property type="nucleotide sequence ID" value="NZ_ASWB01000001.1"/>
</dbReference>
<dbReference type="Proteomes" id="UP000014157">
    <property type="component" value="Unassembled WGS sequence"/>
</dbReference>
<comment type="caution">
    <text evidence="1">The sequence shown here is derived from an EMBL/GenBank/DDBJ whole genome shotgun (WGS) entry which is preliminary data.</text>
</comment>
<dbReference type="STRING" id="155617.RV09_GL000037"/>
<dbReference type="OrthoDB" id="9907677at2"/>
<dbReference type="Proteomes" id="UP000013781">
    <property type="component" value="Unassembled WGS sequence"/>
</dbReference>
<evidence type="ECO:0000313" key="1">
    <source>
        <dbReference type="EMBL" id="EOI00691.1"/>
    </source>
</evidence>
<sequence length="65" mass="7641">MEKITEMNGYILFEDREGFDIMVESPNKDFFPFMHILDPSFHTKNNGKYDIQINTVSNARKILKA</sequence>
<dbReference type="HOGENOM" id="CLU_2843070_0_0_9"/>
<gene>
    <name evidence="2" type="ORF">I586_00073</name>
    <name evidence="1" type="ORF">UAY_01794</name>
</gene>
<evidence type="ECO:0000313" key="2">
    <source>
        <dbReference type="EMBL" id="EOT73080.1"/>
    </source>
</evidence>
<accession>R2QZ65</accession>
<dbReference type="EMBL" id="ASWB01000001">
    <property type="protein sequence ID" value="EOT73080.1"/>
    <property type="molecule type" value="Genomic_DNA"/>
</dbReference>
<keyword evidence="4" id="KW-1185">Reference proteome</keyword>
<reference evidence="2 4" key="2">
    <citation type="submission" date="2013-03" db="EMBL/GenBank/DDBJ databases">
        <title>The Genome Sequence of Enterococcus moraviensis BAA-383 (PacBio/Illumina hybrid assembly).</title>
        <authorList>
            <consortium name="The Broad Institute Genomics Platform"/>
            <consortium name="The Broad Institute Genome Sequencing Center for Infectious Disease"/>
            <person name="Earl A."/>
            <person name="Russ C."/>
            <person name="Gilmore M."/>
            <person name="Surin D."/>
            <person name="Walker B."/>
            <person name="Young S."/>
            <person name="Zeng Q."/>
            <person name="Gargeya S."/>
            <person name="Fitzgerald M."/>
            <person name="Haas B."/>
            <person name="Abouelleil A."/>
            <person name="Allen A.W."/>
            <person name="Alvarado L."/>
            <person name="Arachchi H.M."/>
            <person name="Berlin A.M."/>
            <person name="Chapman S.B."/>
            <person name="Gainer-Dewar J."/>
            <person name="Goldberg J."/>
            <person name="Griggs A."/>
            <person name="Gujja S."/>
            <person name="Hansen M."/>
            <person name="Howarth C."/>
            <person name="Imamovic A."/>
            <person name="Ireland A."/>
            <person name="Larimer J."/>
            <person name="McCowan C."/>
            <person name="Murphy C."/>
            <person name="Pearson M."/>
            <person name="Poon T.W."/>
            <person name="Priest M."/>
            <person name="Roberts A."/>
            <person name="Saif S."/>
            <person name="Shea T."/>
            <person name="Sisk P."/>
            <person name="Sykes S."/>
            <person name="Wortman J."/>
            <person name="Nusbaum C."/>
            <person name="Birren B."/>
        </authorList>
    </citation>
    <scope>NUCLEOTIDE SEQUENCE [LARGE SCALE GENOMIC DNA]</scope>
    <source>
        <strain evidence="2 4">ATCC BAA-383</strain>
    </source>
</reference>
<organism evidence="1 3">
    <name type="scientific">Enterococcus moraviensis ATCC BAA-383</name>
    <dbReference type="NCBI Taxonomy" id="1158609"/>
    <lineage>
        <taxon>Bacteria</taxon>
        <taxon>Bacillati</taxon>
        <taxon>Bacillota</taxon>
        <taxon>Bacilli</taxon>
        <taxon>Lactobacillales</taxon>
        <taxon>Enterococcaceae</taxon>
        <taxon>Enterococcus</taxon>
    </lineage>
</organism>